<keyword evidence="9" id="KW-1185">Reference proteome</keyword>
<dbReference type="InterPro" id="IPR007168">
    <property type="entry name" value="Phageshock_PspC_N"/>
</dbReference>
<feature type="transmembrane region" description="Helical" evidence="6">
    <location>
        <begin position="267"/>
        <end position="286"/>
    </location>
</feature>
<proteinExistence type="predicted"/>
<name>A0ABW5W1I5_9PSEU</name>
<evidence type="ECO:0000256" key="4">
    <source>
        <dbReference type="ARBA" id="ARBA00022989"/>
    </source>
</evidence>
<gene>
    <name evidence="8" type="ORF">ACFS2C_00070</name>
</gene>
<feature type="domain" description="Phage shock protein PspC N-terminal" evidence="7">
    <location>
        <begin position="25"/>
        <end position="80"/>
    </location>
</feature>
<evidence type="ECO:0000256" key="2">
    <source>
        <dbReference type="ARBA" id="ARBA00022475"/>
    </source>
</evidence>
<sequence>MTGTTDASRHLDGFEETVRDFWASRPRRSEEGRKVAGVAAGIGRRYGIDPVVIRVALVAVTIFGGVGIAVYLLAWLFMPAQSDEVSPFEALIGKGRSSMSKGGTVVLLAALVPAFGWTFGGAWFDGGGFLGLALIVTALYLMHRSRGHLNRPAPIGRPAAVTSAPIDLQNPASTSATWDALGAAPLGWDLPGAAPAPEPSEPGPPRRKSKIGIATLGVALAVAGVGAAVASSSADPWWSPAHVIGLVLAVLGMGMVAGAFLGGGRGLVWLAVPLSVAGIALTSVPFDQYGGGFGQITSTPYSAAEVQPLYERTAGEIDLDLRHLGGPAEPVRSTLRVGAGNIAVHVPTTADVTFDCSVGTGNVECFDRQQSGAGTAAVRGVDLGEDGPGGDRIILNIEAGLGNVEVHRGG</sequence>
<keyword evidence="4 6" id="KW-1133">Transmembrane helix</keyword>
<dbReference type="RefSeq" id="WP_377386972.1">
    <property type="nucleotide sequence ID" value="NZ_JBHSAN010000008.1"/>
</dbReference>
<reference evidence="9" key="1">
    <citation type="journal article" date="2019" name="Int. J. Syst. Evol. Microbiol.">
        <title>The Global Catalogue of Microorganisms (GCM) 10K type strain sequencing project: providing services to taxonomists for standard genome sequencing and annotation.</title>
        <authorList>
            <consortium name="The Broad Institute Genomics Platform"/>
            <consortium name="The Broad Institute Genome Sequencing Center for Infectious Disease"/>
            <person name="Wu L."/>
            <person name="Ma J."/>
        </authorList>
    </citation>
    <scope>NUCLEOTIDE SEQUENCE [LARGE SCALE GENOMIC DNA]</scope>
    <source>
        <strain evidence="9">IBRC-M 10906</strain>
    </source>
</reference>
<evidence type="ECO:0000313" key="9">
    <source>
        <dbReference type="Proteomes" id="UP001597478"/>
    </source>
</evidence>
<evidence type="ECO:0000256" key="6">
    <source>
        <dbReference type="SAM" id="Phobius"/>
    </source>
</evidence>
<organism evidence="8 9">
    <name type="scientific">Prauserella oleivorans</name>
    <dbReference type="NCBI Taxonomy" id="1478153"/>
    <lineage>
        <taxon>Bacteria</taxon>
        <taxon>Bacillati</taxon>
        <taxon>Actinomycetota</taxon>
        <taxon>Actinomycetes</taxon>
        <taxon>Pseudonocardiales</taxon>
        <taxon>Pseudonocardiaceae</taxon>
        <taxon>Prauserella</taxon>
    </lineage>
</organism>
<protein>
    <submittedName>
        <fullName evidence="8">PspC domain-containing protein</fullName>
    </submittedName>
</protein>
<evidence type="ECO:0000259" key="7">
    <source>
        <dbReference type="Pfam" id="PF04024"/>
    </source>
</evidence>
<accession>A0ABW5W1I5</accession>
<keyword evidence="5 6" id="KW-0472">Membrane</keyword>
<comment type="caution">
    <text evidence="8">The sequence shown here is derived from an EMBL/GenBank/DDBJ whole genome shotgun (WGS) entry which is preliminary data.</text>
</comment>
<dbReference type="InterPro" id="IPR052027">
    <property type="entry name" value="PspC"/>
</dbReference>
<feature type="transmembrane region" description="Helical" evidence="6">
    <location>
        <begin position="237"/>
        <end position="260"/>
    </location>
</feature>
<dbReference type="PANTHER" id="PTHR33885">
    <property type="entry name" value="PHAGE SHOCK PROTEIN C"/>
    <property type="match status" value="1"/>
</dbReference>
<feature type="transmembrane region" description="Helical" evidence="6">
    <location>
        <begin position="123"/>
        <end position="142"/>
    </location>
</feature>
<feature type="transmembrane region" description="Helical" evidence="6">
    <location>
        <begin position="51"/>
        <end position="78"/>
    </location>
</feature>
<keyword evidence="3 6" id="KW-0812">Transmembrane</keyword>
<evidence type="ECO:0000256" key="3">
    <source>
        <dbReference type="ARBA" id="ARBA00022692"/>
    </source>
</evidence>
<evidence type="ECO:0000256" key="1">
    <source>
        <dbReference type="ARBA" id="ARBA00004162"/>
    </source>
</evidence>
<dbReference type="Proteomes" id="UP001597478">
    <property type="component" value="Unassembled WGS sequence"/>
</dbReference>
<keyword evidence="2" id="KW-1003">Cell membrane</keyword>
<dbReference type="EMBL" id="JBHUOF010000001">
    <property type="protein sequence ID" value="MFD2797787.1"/>
    <property type="molecule type" value="Genomic_DNA"/>
</dbReference>
<comment type="subcellular location">
    <subcellularLocation>
        <location evidence="1">Cell membrane</location>
        <topology evidence="1">Single-pass membrane protein</topology>
    </subcellularLocation>
</comment>
<dbReference type="Pfam" id="PF04024">
    <property type="entry name" value="PspC"/>
    <property type="match status" value="1"/>
</dbReference>
<evidence type="ECO:0000313" key="8">
    <source>
        <dbReference type="EMBL" id="MFD2797787.1"/>
    </source>
</evidence>
<dbReference type="PANTHER" id="PTHR33885:SF3">
    <property type="entry name" value="PHAGE SHOCK PROTEIN C"/>
    <property type="match status" value="1"/>
</dbReference>
<feature type="transmembrane region" description="Helical" evidence="6">
    <location>
        <begin position="211"/>
        <end position="231"/>
    </location>
</feature>
<evidence type="ECO:0000256" key="5">
    <source>
        <dbReference type="ARBA" id="ARBA00023136"/>
    </source>
</evidence>